<feature type="region of interest" description="Disordered" evidence="19">
    <location>
        <begin position="2531"/>
        <end position="2554"/>
    </location>
</feature>
<feature type="compositionally biased region" description="Low complexity" evidence="19">
    <location>
        <begin position="2763"/>
        <end position="2782"/>
    </location>
</feature>
<feature type="compositionally biased region" description="Low complexity" evidence="19">
    <location>
        <begin position="299"/>
        <end position="360"/>
    </location>
</feature>
<keyword evidence="8" id="KW-0914">Notch signaling pathway</keyword>
<dbReference type="Gene3D" id="2.40.290.10">
    <property type="match status" value="1"/>
</dbReference>
<feature type="region of interest" description="Disordered" evidence="19">
    <location>
        <begin position="201"/>
        <end position="248"/>
    </location>
</feature>
<feature type="region of interest" description="Disordered" evidence="19">
    <location>
        <begin position="2401"/>
        <end position="2436"/>
    </location>
</feature>
<keyword evidence="11" id="KW-0238">DNA-binding</keyword>
<keyword evidence="3" id="KW-0488">Methylation</keyword>
<feature type="region of interest" description="Disordered" evidence="19">
    <location>
        <begin position="2075"/>
        <end position="2127"/>
    </location>
</feature>
<dbReference type="InterPro" id="IPR000504">
    <property type="entry name" value="RRM_dom"/>
</dbReference>
<evidence type="ECO:0000256" key="2">
    <source>
        <dbReference type="ARBA" id="ARBA00005387"/>
    </source>
</evidence>
<dbReference type="Pfam" id="PF07744">
    <property type="entry name" value="SPOC"/>
    <property type="match status" value="1"/>
</dbReference>
<evidence type="ECO:0000256" key="7">
    <source>
        <dbReference type="ARBA" id="ARBA00022884"/>
    </source>
</evidence>
<dbReference type="PROSITE" id="PS50917">
    <property type="entry name" value="SPOC"/>
    <property type="match status" value="1"/>
</dbReference>
<evidence type="ECO:0000256" key="12">
    <source>
        <dbReference type="ARBA" id="ARBA00023159"/>
    </source>
</evidence>
<feature type="region of interest" description="Disordered" evidence="19">
    <location>
        <begin position="2749"/>
        <end position="2782"/>
    </location>
</feature>
<evidence type="ECO:0000259" key="20">
    <source>
        <dbReference type="PROSITE" id="PS50102"/>
    </source>
</evidence>
<feature type="domain" description="RRM" evidence="20">
    <location>
        <begin position="552"/>
        <end position="624"/>
    </location>
</feature>
<dbReference type="InterPro" id="IPR034174">
    <property type="entry name" value="SHARP_RRM3"/>
</dbReference>
<feature type="compositionally biased region" description="Low complexity" evidence="19">
    <location>
        <begin position="769"/>
        <end position="779"/>
    </location>
</feature>
<evidence type="ECO:0000256" key="9">
    <source>
        <dbReference type="ARBA" id="ARBA00023015"/>
    </source>
</evidence>
<evidence type="ECO:0000256" key="1">
    <source>
        <dbReference type="ARBA" id="ARBA00004123"/>
    </source>
</evidence>
<dbReference type="PROSITE" id="PS50102">
    <property type="entry name" value="RRM"/>
    <property type="match status" value="3"/>
</dbReference>
<dbReference type="Proteomes" id="UP000324091">
    <property type="component" value="Chromosome 8"/>
</dbReference>
<dbReference type="SUPFAM" id="SSF100939">
    <property type="entry name" value="SPOC domain-like"/>
    <property type="match status" value="1"/>
</dbReference>
<dbReference type="PANTHER" id="PTHR23189">
    <property type="entry name" value="RNA RECOGNITION MOTIF-CONTAINING"/>
    <property type="match status" value="1"/>
</dbReference>
<feature type="region of interest" description="Disordered" evidence="19">
    <location>
        <begin position="63"/>
        <end position="86"/>
    </location>
</feature>
<dbReference type="InterPro" id="IPR049095">
    <property type="entry name" value="MINT_MID"/>
</dbReference>
<feature type="compositionally biased region" description="Basic and acidic residues" evidence="19">
    <location>
        <begin position="114"/>
        <end position="154"/>
    </location>
</feature>
<dbReference type="GO" id="GO:0007219">
    <property type="term" value="P:Notch signaling pathway"/>
    <property type="evidence" value="ECO:0007669"/>
    <property type="project" value="UniProtKB-KW"/>
</dbReference>
<feature type="compositionally biased region" description="Basic and acidic residues" evidence="19">
    <location>
        <begin position="735"/>
        <end position="758"/>
    </location>
</feature>
<dbReference type="GO" id="GO:0003714">
    <property type="term" value="F:transcription corepressor activity"/>
    <property type="evidence" value="ECO:0007669"/>
    <property type="project" value="UniProtKB-ARBA"/>
</dbReference>
<keyword evidence="12" id="KW-0010">Activator</keyword>
<dbReference type="InterPro" id="IPR035979">
    <property type="entry name" value="RBD_domain_sf"/>
</dbReference>
<evidence type="ECO:0000256" key="13">
    <source>
        <dbReference type="ARBA" id="ARBA00023163"/>
    </source>
</evidence>
<dbReference type="GO" id="GO:0005634">
    <property type="term" value="C:nucleus"/>
    <property type="evidence" value="ECO:0007669"/>
    <property type="project" value="UniProtKB-SubCell"/>
</dbReference>
<feature type="region of interest" description="Disordered" evidence="19">
    <location>
        <begin position="2630"/>
        <end position="2670"/>
    </location>
</feature>
<feature type="compositionally biased region" description="Basic and acidic residues" evidence="19">
    <location>
        <begin position="1306"/>
        <end position="1319"/>
    </location>
</feature>
<dbReference type="InterPro" id="IPR012677">
    <property type="entry name" value="Nucleotide-bd_a/b_plait_sf"/>
</dbReference>
<gene>
    <name evidence="22" type="ORF">D4764_08G0002520</name>
</gene>
<evidence type="ECO:0000256" key="4">
    <source>
        <dbReference type="ARBA" id="ARBA00022491"/>
    </source>
</evidence>
<feature type="compositionally biased region" description="Polar residues" evidence="19">
    <location>
        <begin position="1648"/>
        <end position="1659"/>
    </location>
</feature>
<feature type="compositionally biased region" description="Basic and acidic residues" evidence="19">
    <location>
        <begin position="1811"/>
        <end position="1832"/>
    </location>
</feature>
<evidence type="ECO:0000256" key="8">
    <source>
        <dbReference type="ARBA" id="ARBA00022976"/>
    </source>
</evidence>
<dbReference type="Pfam" id="PF20809">
    <property type="entry name" value="MINT_MID"/>
    <property type="match status" value="1"/>
</dbReference>
<dbReference type="InterPro" id="IPR034175">
    <property type="entry name" value="SHARP_RRM4"/>
</dbReference>
<dbReference type="GO" id="GO:0003723">
    <property type="term" value="F:RNA binding"/>
    <property type="evidence" value="ECO:0007669"/>
    <property type="project" value="UniProtKB-UniRule"/>
</dbReference>
<keyword evidence="13" id="KW-0804">Transcription</keyword>
<feature type="region of interest" description="Disordered" evidence="19">
    <location>
        <begin position="735"/>
        <end position="818"/>
    </location>
</feature>
<comment type="caution">
    <text evidence="22">The sequence shown here is derived from an EMBL/GenBank/DDBJ whole genome shotgun (WGS) entry which is preliminary data.</text>
</comment>
<evidence type="ECO:0000256" key="5">
    <source>
        <dbReference type="ARBA" id="ARBA00022553"/>
    </source>
</evidence>
<dbReference type="SMART" id="SM00360">
    <property type="entry name" value="RRM"/>
    <property type="match status" value="3"/>
</dbReference>
<feature type="compositionally biased region" description="Low complexity" evidence="19">
    <location>
        <begin position="2423"/>
        <end position="2436"/>
    </location>
</feature>
<keyword evidence="7 18" id="KW-0694">RNA-binding</keyword>
<keyword evidence="14" id="KW-0539">Nucleus</keyword>
<feature type="compositionally biased region" description="Basic and acidic residues" evidence="19">
    <location>
        <begin position="236"/>
        <end position="248"/>
    </location>
</feature>
<feature type="region of interest" description="Disordered" evidence="19">
    <location>
        <begin position="926"/>
        <end position="980"/>
    </location>
</feature>
<feature type="region of interest" description="Disordered" evidence="19">
    <location>
        <begin position="101"/>
        <end position="154"/>
    </location>
</feature>
<feature type="compositionally biased region" description="Polar residues" evidence="19">
    <location>
        <begin position="2630"/>
        <end position="2644"/>
    </location>
</feature>
<dbReference type="FunFam" id="3.30.70.330:FF:000143">
    <property type="entry name" value="msx2-interacting protein-like isoform X1"/>
    <property type="match status" value="1"/>
</dbReference>
<dbReference type="Pfam" id="PF00076">
    <property type="entry name" value="RRM_1"/>
    <property type="match status" value="2"/>
</dbReference>
<feature type="region of interest" description="Disordered" evidence="19">
    <location>
        <begin position="261"/>
        <end position="369"/>
    </location>
</feature>
<evidence type="ECO:0000256" key="15">
    <source>
        <dbReference type="ARBA" id="ARBA00069486"/>
    </source>
</evidence>
<evidence type="ECO:0000259" key="21">
    <source>
        <dbReference type="PROSITE" id="PS50917"/>
    </source>
</evidence>
<evidence type="ECO:0000256" key="14">
    <source>
        <dbReference type="ARBA" id="ARBA00023242"/>
    </source>
</evidence>
<accession>A0A5C6MNG7</accession>
<comment type="similarity">
    <text evidence="2">Belongs to the RRM Spen family.</text>
</comment>
<evidence type="ECO:0000256" key="18">
    <source>
        <dbReference type="PROSITE-ProRule" id="PRU00176"/>
    </source>
</evidence>
<keyword evidence="4" id="KW-0678">Repressor</keyword>
<feature type="region of interest" description="Disordered" evidence="19">
    <location>
        <begin position="1807"/>
        <end position="1841"/>
    </location>
</feature>
<feature type="domain" description="RRM" evidence="20">
    <location>
        <begin position="473"/>
        <end position="548"/>
    </location>
</feature>
<comment type="subcellular location">
    <subcellularLocation>
        <location evidence="1">Nucleus</location>
    </subcellularLocation>
</comment>
<dbReference type="InterPro" id="IPR034173">
    <property type="entry name" value="SHARP_RRM2"/>
</dbReference>
<keyword evidence="6" id="KW-0677">Repeat</keyword>
<feature type="compositionally biased region" description="Basic and acidic residues" evidence="19">
    <location>
        <begin position="1694"/>
        <end position="1752"/>
    </location>
</feature>
<feature type="region of interest" description="Disordered" evidence="19">
    <location>
        <begin position="1980"/>
        <end position="2041"/>
    </location>
</feature>
<dbReference type="CDD" id="cd12350">
    <property type="entry name" value="RRM3_SHARP"/>
    <property type="match status" value="1"/>
</dbReference>
<dbReference type="GO" id="GO:0003677">
    <property type="term" value="F:DNA binding"/>
    <property type="evidence" value="ECO:0007669"/>
    <property type="project" value="UniProtKB-KW"/>
</dbReference>
<keyword evidence="9" id="KW-0805">Transcription regulation</keyword>
<evidence type="ECO:0000256" key="16">
    <source>
        <dbReference type="ARBA" id="ARBA00075118"/>
    </source>
</evidence>
<feature type="region of interest" description="Disordered" evidence="19">
    <location>
        <begin position="1128"/>
        <end position="1176"/>
    </location>
</feature>
<feature type="compositionally biased region" description="Polar residues" evidence="19">
    <location>
        <begin position="2923"/>
        <end position="2933"/>
    </location>
</feature>
<sequence length="3148" mass="348187">MDGVCTPSRHQREPRGSLGYGRVESVKVLPKRGSEGGVAAFVDFVDIKSAQKAHNAINKMGDRDLRTDYNEPGTIPSAARGLDDSLSLGSRGRDVSGFTRAAGGAVYGPPASLHSRDGRYERRLDGTTESRDRAYDHSAYGHHDRPGSSFERQRHYETDYYRDARDRTLSAAGSGSGTSSGSGAPVSSGVGNMVTAVAGSTGTGGSAGASTGGSGGSTSSGVGFYRSHSRSPCRFETPEPRYESRTREPFTLASVVHRDLYREDRGRRGERSYRHSHSRSPHSTHSRNPSPQRLASQATRPPRSHSGSGSRSRSSSSDSVSSTSSSTSGSDSSSSSSDDSPARSVQSAAVPAPSALPLSSLDKDEPRKSFGIKVQNLPVRSTDTSLKDGLFHEFKKHGKVTSVQIHGASEERYGLVFFRQQEDQEKALGASKGKLFFGMQIDVTAWNGPETESENEFRPLDERIDEFHPKATRTLFIGNLEKTTTYHDLLNIFQRFGEIVDIDIKKVNGAPQYAFLQYCDIASVCKAIKKMDGEYLGNNRLKLGFGKSMPTTCVWLDGLASNTTEQFLTRHFCRYGHVVKVVLDRMKGMALILYNNIEYAQAAVKDTKGWKIGGSKIKVDFANQESQMAFYRSMQASGQDIRDFYDILAERRDDRRTLYDFQAERQYYENVRTTGTYTEDPRRKYPARSREFYTEWDPYQGDYYDPQYFEDPREYREYRADPYEQDIRKYSYLQRERERERERFETDRGRDHGRRTIERSQSPSHITSRRPASPSASPSLSERIPSDSDRRICCRSSERSGSCSSISPPRFEKLEKTRTERYNKTEKLEKDRLFEAERSSVVEKEKRSGRKDRGDKDKSEKQKMKKLKVASPVIHPCETESELEKDVSPESVFRNKNNKIQKESSSKGRLDLLPCVVQLTRVKEKEGKLIGNSIQDKPVQKIDSPRLLSPSDDQRSPPFRSESLKNDVSKHGKVHRDKNMHSLVEFIDKDAKIKPKKHGKSEIAFDSGIPVDVDRLAARKRRFEDPAKTDRPKRNSEEDFVRHGLHKLWTNAKETDLDKNLLIKGLHKKDYHKEKCVRMISGTSPKDGRDCESNTVGLSLEQQSHMGDVAEDCSDHLDSPYFKMDLEGSKSENSNLTKLSDEGSPDLDEFKEQQKQISSENELGREKCRDSDDGDDISVHIDQNAISKHVEQSRWLRPKLCDPEKLLKLDNLPSKDSCDFEKDYMLDVGKATRDTTQEDFLCKRKKFESFDLQTVTPKIDRNFGSSQKLHEDTYQNMTPPITRGLFSNDEDEKSQAPASISKKERKSTPVDDKFSHTETLKSSLGPTATHFQSPDSDFPKLKTNLFGCDEELMQHWERRLKSDSDRLEWTFPSDIAKRENPRKRLGQDLEPGEVQTDSEDEADSRHISPKSSSSLSYLLREREKPPTPDSSERKSADFAYADCSKTEEKNEIVKAEPKMENVENKDIEEPQKPETDIDVCMPELEASQIVASEKPATRKSERIDKEKLKRASSPRAEVPKSSESKSTSKSPIHASDSDQNIESSLILGRTRRRNVRSVYATLHEDDQAAKEAAEPSRSMRKRGGDKEPIQDVQIPSTNTRRGRPPKRGVKRIEEVSPFKGDQQKVIEEDTETSNIIEAVKSSEGWRSPRTQKTPQTQMTACPVHKKGGRTDKQSESMKVFGDQNEFAGNAESDNNPKDESELSVESEKAENVNTPHRNEKDMKDFNVKKSVDGNVEKQDSSGSERKQAEKNIKLKMPRLKRNAKQITEDKSHNLKDFEIRVSVDDVKGLIRSEDERGSFEALTKTKTVVHGNEESKIVLKETKQSPQEKEDSSSEAELPDDPAALLAQQMELERAVENIAKLTVEHPTRPYKEQPPSQPRILRPAIEAEPEAEVEEEKRAIPASETELAAAIDSITAEEADAENFAAPATYTALIPTPDSVISSSNEILEPEAHVILNSNLATDSDDSPLTRSPQSMMLQAKTAANAPVPDTPKKIGKVRAKTPKKARSRKGAVAKKGDTLEEVSQADPSPVKLPESIPEDPEMIKSKTVAVAGANAAASVVTAVATCRRDVTSAITVDTPKEAEQPDVDQPVPKESAFHSGPSNSSCKKPPQTAEPCTPTLASATSCPQPISQFSVPLLQPAKIQLSPDWPPRNEESRICVAPSCHVTVVTPSAPASATLGTASNNPPKPPDTKASDIDPSSSTLRKILMEPKYVSASNNNSVPSTTVTSTLSKTLRVAENESISDTLGSRQFNPEERSSLHNQPIQHKPFLLTESQNCREKSQHTVISPTTSVISRIPMPYDTEETPRISLSNRSTGLALPKQKFRPTSNENNRHHGMDIVEDGTRVRSVVETIPYNTGSGPGLRVNTSEGVVVLSYSGQKTEGPHRMRAKISQIPQASAGDLEFQQSVSKSSLKQDPVITSSQSTTPKPTSTPAAYGHTGVLLTGQSYNAQPVISSTKQENLACDKSEAPYHTATQGGVVKMFQQPISSPKVLMYNQPVIQQQHSKNGLGADHLPKKMDISKTAQHSNISPVLSPHHPSLSGSRMSPNPSIPPDRSAVHLKQELQSPRAAVQSALPFGKTCPPSSSPRGTSVVLGHRVPGMTTYHSGIHHPTSEPSSVIIQPHSVTQSVTHEARMNSTPMSGISYGRRGESLSSPHPAPSQRSNTPQPKVIREMTHSSPQGSVLGGGSSINEDDHRHFNQALSRSSMPQLQPEVMMIHGDHRGLHPNIRLDQYRDMHQRILIHQQLGDQTSVEGRHSRTTETGTSSSSNVSVSAKSPVVGKSLELSAKESFKPLEGKLMHPPSSESRIRGVHASSPVMVSPHAHGVQMMCPGGAGSFPVYRDMRGYQSQFPGRASPGHNLPNQGMPSSQVPPEPELGHRSQMSQSHVGGSDSKPETSHLRHATSAELSHLSRIQGDGVSPSYQSPMTSPKSLAHKSDLTLQNGPPAFLSTPPPTVPAASAGHPRPDAKLEHAGHRSIDTVQLLTKYPIVWQGLLALKNDQAAVQLHFVSGNTILAQRSLPPPEGGPYLRIVQRMRLEASQLDSVARRMTVESDYCLLLALPCGRDQEDVLGQTQALKSAFITYLQAKQAAGIINVPNPGSNQPAYVVQIFPPCEFSESHLSRLAPDLLSSISSISPHLMIVIAAV</sequence>
<feature type="compositionally biased region" description="Low complexity" evidence="19">
    <location>
        <begin position="2533"/>
        <end position="2546"/>
    </location>
</feature>
<dbReference type="EMBL" id="RHFK02000021">
    <property type="protein sequence ID" value="TWW56265.1"/>
    <property type="molecule type" value="Genomic_DNA"/>
</dbReference>
<feature type="region of interest" description="Disordered" evidence="19">
    <location>
        <begin position="838"/>
        <end position="907"/>
    </location>
</feature>
<dbReference type="CDD" id="cd12351">
    <property type="entry name" value="RRM4_SHARP"/>
    <property type="match status" value="1"/>
</dbReference>
<evidence type="ECO:0000256" key="3">
    <source>
        <dbReference type="ARBA" id="ARBA00022481"/>
    </source>
</evidence>
<evidence type="ECO:0000256" key="10">
    <source>
        <dbReference type="ARBA" id="ARBA00023054"/>
    </source>
</evidence>
<feature type="compositionally biased region" description="Basic and acidic residues" evidence="19">
    <location>
        <begin position="261"/>
        <end position="273"/>
    </location>
</feature>
<feature type="compositionally biased region" description="Gly residues" evidence="19">
    <location>
        <begin position="201"/>
        <end position="218"/>
    </location>
</feature>
<dbReference type="FunFam" id="3.30.70.330:FF:000118">
    <property type="entry name" value="msx2-interacting protein-like isoform X1"/>
    <property type="match status" value="1"/>
</dbReference>
<feature type="region of interest" description="Disordered" evidence="19">
    <location>
        <begin position="1263"/>
        <end position="1340"/>
    </location>
</feature>
<organism evidence="22 23">
    <name type="scientific">Takifugu flavidus</name>
    <name type="common">sansaifugu</name>
    <dbReference type="NCBI Taxonomy" id="433684"/>
    <lineage>
        <taxon>Eukaryota</taxon>
        <taxon>Metazoa</taxon>
        <taxon>Chordata</taxon>
        <taxon>Craniata</taxon>
        <taxon>Vertebrata</taxon>
        <taxon>Euteleostomi</taxon>
        <taxon>Actinopterygii</taxon>
        <taxon>Neopterygii</taxon>
        <taxon>Teleostei</taxon>
        <taxon>Neoteleostei</taxon>
        <taxon>Acanthomorphata</taxon>
        <taxon>Eupercaria</taxon>
        <taxon>Tetraodontiformes</taxon>
        <taxon>Tetradontoidea</taxon>
        <taxon>Tetraodontidae</taxon>
        <taxon>Takifugu</taxon>
    </lineage>
</organism>
<feature type="compositionally biased region" description="Basic and acidic residues" evidence="19">
    <location>
        <begin position="1444"/>
        <end position="1475"/>
    </location>
</feature>
<dbReference type="FunFam" id="3.30.70.330:FF:000088">
    <property type="entry name" value="msx2-interacting protein-like isoform X1"/>
    <property type="match status" value="1"/>
</dbReference>
<feature type="compositionally biased region" description="Basic and acidic residues" evidence="19">
    <location>
        <begin position="1162"/>
        <end position="1171"/>
    </location>
</feature>
<keyword evidence="23" id="KW-1185">Reference proteome</keyword>
<feature type="compositionally biased region" description="Basic and acidic residues" evidence="19">
    <location>
        <begin position="1610"/>
        <end position="1627"/>
    </location>
</feature>
<evidence type="ECO:0000256" key="6">
    <source>
        <dbReference type="ARBA" id="ARBA00022737"/>
    </source>
</evidence>
<feature type="compositionally biased region" description="Polar residues" evidence="19">
    <location>
        <begin position="2177"/>
        <end position="2187"/>
    </location>
</feature>
<dbReference type="Pfam" id="PF20810">
    <property type="entry name" value="MINT_RID"/>
    <property type="match status" value="1"/>
</dbReference>
<feature type="compositionally biased region" description="Basic and acidic residues" evidence="19">
    <location>
        <begin position="1495"/>
        <end position="1509"/>
    </location>
</feature>
<evidence type="ECO:0000256" key="19">
    <source>
        <dbReference type="SAM" id="MobiDB-lite"/>
    </source>
</evidence>
<feature type="compositionally biased region" description="Low complexity" evidence="19">
    <location>
        <begin position="1409"/>
        <end position="1418"/>
    </location>
</feature>
<feature type="compositionally biased region" description="Basic and acidic residues" evidence="19">
    <location>
        <begin position="784"/>
        <end position="798"/>
    </location>
</feature>
<feature type="compositionally biased region" description="Basic residues" evidence="19">
    <location>
        <begin position="274"/>
        <end position="285"/>
    </location>
</feature>
<evidence type="ECO:0000256" key="17">
    <source>
        <dbReference type="ARBA" id="ARBA00078128"/>
    </source>
</evidence>
<feature type="compositionally biased region" description="Basic residues" evidence="19">
    <location>
        <begin position="1995"/>
        <end position="2014"/>
    </location>
</feature>
<feature type="compositionally biased region" description="Polar residues" evidence="19">
    <location>
        <begin position="1320"/>
        <end position="1335"/>
    </location>
</feature>
<dbReference type="InterPro" id="IPR049093">
    <property type="entry name" value="MINT_RID"/>
</dbReference>
<proteinExistence type="inferred from homology"/>
<dbReference type="Gene3D" id="3.30.70.330">
    <property type="match status" value="3"/>
</dbReference>
<evidence type="ECO:0000256" key="11">
    <source>
        <dbReference type="ARBA" id="ARBA00023125"/>
    </source>
</evidence>
<keyword evidence="10" id="KW-0175">Coiled coil</keyword>
<keyword evidence="5" id="KW-0597">Phosphoprotein</keyword>
<feature type="compositionally biased region" description="Basic and acidic residues" evidence="19">
    <location>
        <begin position="838"/>
        <end position="862"/>
    </location>
</feature>
<feature type="compositionally biased region" description="Polar residues" evidence="19">
    <location>
        <begin position="2407"/>
        <end position="2417"/>
    </location>
</feature>
<feature type="domain" description="RRM" evidence="20">
    <location>
        <begin position="370"/>
        <end position="448"/>
    </location>
</feature>
<feature type="compositionally biased region" description="Basic residues" evidence="19">
    <location>
        <begin position="1753"/>
        <end position="1763"/>
    </location>
</feature>
<dbReference type="FunFam" id="2.40.290.10:FF:000002">
    <property type="entry name" value="Spen family transcriptional repressor"/>
    <property type="match status" value="1"/>
</dbReference>
<dbReference type="InterPro" id="IPR016194">
    <property type="entry name" value="SPOC-like_C_dom_sf"/>
</dbReference>
<feature type="region of interest" description="Disordered" evidence="19">
    <location>
        <begin position="2177"/>
        <end position="2202"/>
    </location>
</feature>
<feature type="region of interest" description="Disordered" evidence="19">
    <location>
        <begin position="1"/>
        <end position="20"/>
    </location>
</feature>
<name>A0A5C6MNG7_9TELE</name>
<feature type="compositionally biased region" description="Basic residues" evidence="19">
    <location>
        <begin position="1600"/>
        <end position="1609"/>
    </location>
</feature>
<dbReference type="CDD" id="cd12349">
    <property type="entry name" value="RRM2_SHARP"/>
    <property type="match status" value="1"/>
</dbReference>
<feature type="compositionally biased region" description="Low complexity" evidence="19">
    <location>
        <begin position="799"/>
        <end position="809"/>
    </location>
</feature>
<dbReference type="CDD" id="cd21543">
    <property type="entry name" value="SPOC_SHARP"/>
    <property type="match status" value="1"/>
</dbReference>
<evidence type="ECO:0000313" key="23">
    <source>
        <dbReference type="Proteomes" id="UP000324091"/>
    </source>
</evidence>
<feature type="compositionally biased region" description="Basic and acidic residues" evidence="19">
    <location>
        <begin position="1562"/>
        <end position="1574"/>
    </location>
</feature>
<dbReference type="InterPro" id="IPR012921">
    <property type="entry name" value="SPOC_C"/>
</dbReference>
<dbReference type="SUPFAM" id="SSF54928">
    <property type="entry name" value="RNA-binding domain, RBD"/>
    <property type="match status" value="2"/>
</dbReference>
<feature type="region of interest" description="Disordered" evidence="19">
    <location>
        <begin position="1367"/>
        <end position="1767"/>
    </location>
</feature>
<dbReference type="InterPro" id="IPR010912">
    <property type="entry name" value="SPOC_met"/>
</dbReference>
<feature type="domain" description="SPOC" evidence="21">
    <location>
        <begin position="2982"/>
        <end position="3148"/>
    </location>
</feature>
<feature type="region of interest" description="Disordered" evidence="19">
    <location>
        <begin position="2851"/>
        <end position="2968"/>
    </location>
</feature>
<evidence type="ECO:0000313" key="22">
    <source>
        <dbReference type="EMBL" id="TWW56265.1"/>
    </source>
</evidence>
<feature type="compositionally biased region" description="Basic and acidic residues" evidence="19">
    <location>
        <begin position="1419"/>
        <end position="1436"/>
    </location>
</feature>
<reference evidence="22 23" key="1">
    <citation type="submission" date="2019-04" db="EMBL/GenBank/DDBJ databases">
        <title>Chromosome genome assembly for Takifugu flavidus.</title>
        <authorList>
            <person name="Xiao S."/>
        </authorList>
    </citation>
    <scope>NUCLEOTIDE SEQUENCE [LARGE SCALE GENOMIC DNA]</scope>
    <source>
        <strain evidence="22">HTHZ2018</strain>
        <tissue evidence="22">Muscle</tissue>
    </source>
</reference>
<protein>
    <recommendedName>
        <fullName evidence="15">Msx2-interacting protein</fullName>
    </recommendedName>
    <alternativeName>
        <fullName evidence="16">SMART/HDAC1-associated repressor protein</fullName>
    </alternativeName>
    <alternativeName>
        <fullName evidence="17">SPEN homolog</fullName>
    </alternativeName>
</protein>